<dbReference type="AlphaFoldDB" id="A0A8T5GER9"/>
<organism evidence="1 2">
    <name type="scientific">Candidatus Iainarchaeum sp</name>
    <dbReference type="NCBI Taxonomy" id="3101447"/>
    <lineage>
        <taxon>Archaea</taxon>
        <taxon>Candidatus Iainarchaeota</taxon>
        <taxon>Candidatus Iainarchaeia</taxon>
        <taxon>Candidatus Iainarchaeales</taxon>
        <taxon>Candidatus Iainarchaeaceae</taxon>
        <taxon>Candidatus Iainarchaeum</taxon>
    </lineage>
</organism>
<comment type="caution">
    <text evidence="1">The sequence shown here is derived from an EMBL/GenBank/DDBJ whole genome shotgun (WGS) entry which is preliminary data.</text>
</comment>
<dbReference type="Proteomes" id="UP000722459">
    <property type="component" value="Unassembled WGS sequence"/>
</dbReference>
<sequence length="119" mass="12886">MSLITMTFAKSESKIANSIGQGKIKVLKTDKFYGDDGICVIGKLIEGAVSKHMNICGKSGQVTTVESKYGDHSCTHQGAQVLLMIDGLEKEDLSVGEEISFEMEKIAQPIRPRGKLIIA</sequence>
<gene>
    <name evidence="1" type="ORF">HON47_02740</name>
</gene>
<protein>
    <submittedName>
        <fullName evidence="1">Uncharacterized protein</fullName>
    </submittedName>
</protein>
<evidence type="ECO:0000313" key="2">
    <source>
        <dbReference type="Proteomes" id="UP000722459"/>
    </source>
</evidence>
<dbReference type="EMBL" id="JABJNZ010000037">
    <property type="protein sequence ID" value="MBT4870465.1"/>
    <property type="molecule type" value="Genomic_DNA"/>
</dbReference>
<evidence type="ECO:0000313" key="1">
    <source>
        <dbReference type="EMBL" id="MBT4870465.1"/>
    </source>
</evidence>
<reference evidence="1" key="1">
    <citation type="journal article" date="2021" name="ISME J.">
        <title>Mercury methylation by metabolically versatile and cosmopolitan marine bacteria.</title>
        <authorList>
            <person name="Lin H."/>
            <person name="Ascher D.B."/>
            <person name="Myung Y."/>
            <person name="Lamborg C.H."/>
            <person name="Hallam S.J."/>
            <person name="Gionfriddo C.M."/>
            <person name="Holt K.E."/>
            <person name="Moreau J.W."/>
        </authorList>
    </citation>
    <scope>NUCLEOTIDE SEQUENCE</scope>
    <source>
        <strain evidence="1">SI075_bin30</strain>
    </source>
</reference>
<name>A0A8T5GER9_9ARCH</name>
<proteinExistence type="predicted"/>
<accession>A0A8T5GER9</accession>